<comment type="caution">
    <text evidence="1">The sequence shown here is derived from an EMBL/GenBank/DDBJ whole genome shotgun (WGS) entry which is preliminary data.</text>
</comment>
<proteinExistence type="predicted"/>
<name>A0AAD7L1V4_QUISA</name>
<organism evidence="1 2">
    <name type="scientific">Quillaja saponaria</name>
    <name type="common">Soap bark tree</name>
    <dbReference type="NCBI Taxonomy" id="32244"/>
    <lineage>
        <taxon>Eukaryota</taxon>
        <taxon>Viridiplantae</taxon>
        <taxon>Streptophyta</taxon>
        <taxon>Embryophyta</taxon>
        <taxon>Tracheophyta</taxon>
        <taxon>Spermatophyta</taxon>
        <taxon>Magnoliopsida</taxon>
        <taxon>eudicotyledons</taxon>
        <taxon>Gunneridae</taxon>
        <taxon>Pentapetalae</taxon>
        <taxon>rosids</taxon>
        <taxon>fabids</taxon>
        <taxon>Fabales</taxon>
        <taxon>Quillajaceae</taxon>
        <taxon>Quillaja</taxon>
    </lineage>
</organism>
<dbReference type="KEGG" id="qsa:O6P43_029981"/>
<evidence type="ECO:0000313" key="2">
    <source>
        <dbReference type="Proteomes" id="UP001163823"/>
    </source>
</evidence>
<sequence>MLSGTPSFHRFGSTVLGVKVLGAANTLLHYFLLQNSPAVGCFSFHPCVLGNFSHHNNLQQHGWREVNWQLQGVLQVVSCFSFTFLARNVNLMRCMDTSMSDEWN</sequence>
<protein>
    <submittedName>
        <fullName evidence="1">Uncharacterized protein</fullName>
    </submittedName>
</protein>
<keyword evidence="2" id="KW-1185">Reference proteome</keyword>
<evidence type="ECO:0000313" key="1">
    <source>
        <dbReference type="EMBL" id="KAJ7949673.1"/>
    </source>
</evidence>
<accession>A0AAD7L1V4</accession>
<gene>
    <name evidence="1" type="ORF">O6P43_029981</name>
</gene>
<dbReference type="EMBL" id="JARAOO010000012">
    <property type="protein sequence ID" value="KAJ7949673.1"/>
    <property type="molecule type" value="Genomic_DNA"/>
</dbReference>
<dbReference type="Proteomes" id="UP001163823">
    <property type="component" value="Chromosome 12"/>
</dbReference>
<reference evidence="1" key="1">
    <citation type="journal article" date="2023" name="Science">
        <title>Elucidation of the pathway for biosynthesis of saponin adjuvants from the soapbark tree.</title>
        <authorList>
            <person name="Reed J."/>
            <person name="Orme A."/>
            <person name="El-Demerdash A."/>
            <person name="Owen C."/>
            <person name="Martin L.B.B."/>
            <person name="Misra R.C."/>
            <person name="Kikuchi S."/>
            <person name="Rejzek M."/>
            <person name="Martin A.C."/>
            <person name="Harkess A."/>
            <person name="Leebens-Mack J."/>
            <person name="Louveau T."/>
            <person name="Stephenson M.J."/>
            <person name="Osbourn A."/>
        </authorList>
    </citation>
    <scope>NUCLEOTIDE SEQUENCE</scope>
    <source>
        <strain evidence="1">S10</strain>
    </source>
</reference>
<dbReference type="AlphaFoldDB" id="A0AAD7L1V4"/>